<proteinExistence type="predicted"/>
<organism evidence="1 2">
    <name type="scientific">Fusarium oxysporum (strain Fo5176)</name>
    <name type="common">Fusarium vascular wilt</name>
    <dbReference type="NCBI Taxonomy" id="660025"/>
    <lineage>
        <taxon>Eukaryota</taxon>
        <taxon>Fungi</taxon>
        <taxon>Dikarya</taxon>
        <taxon>Ascomycota</taxon>
        <taxon>Pezizomycotina</taxon>
        <taxon>Sordariomycetes</taxon>
        <taxon>Hypocreomycetidae</taxon>
        <taxon>Hypocreales</taxon>
        <taxon>Nectriaceae</taxon>
        <taxon>Fusarium</taxon>
        <taxon>Fusarium oxysporum species complex</taxon>
    </lineage>
</organism>
<dbReference type="AlphaFoldDB" id="A0A0D2XIM4"/>
<sequence>MSSLPKHFIIVVNGQHVTKPENDRDEIRPAQVGEKPATFELNENRLISGDWAMGCSKLEGQVPGTRTPSLAVFWFRRGQAEELYPVYLKEGDNGPQLRFACNPVDEEGRPLAVLNKQLLCYTSDNSEPGATVEIVPSED</sequence>
<protein>
    <submittedName>
        <fullName evidence="1">Uncharacterized protein</fullName>
    </submittedName>
</protein>
<reference evidence="1" key="2">
    <citation type="submission" date="2025-08" db="UniProtKB">
        <authorList>
            <consortium name="EnsemblFungi"/>
        </authorList>
    </citation>
    <scope>IDENTIFICATION</scope>
    <source>
        <strain evidence="1">4287 / CBS 123668 / FGSC 9935 / NRRL 34936</strain>
    </source>
</reference>
<dbReference type="Proteomes" id="UP000002489">
    <property type="component" value="Unassembled WGS sequence"/>
</dbReference>
<accession>A0A0D2XIM4</accession>
<gene>
    <name evidence="1" type="primary">28945881</name>
</gene>
<evidence type="ECO:0000313" key="1">
    <source>
        <dbReference type="EnsemblFungi" id="FOXG_03779P0"/>
    </source>
</evidence>
<dbReference type="EnsemblFungi" id="FOXG_03779T0">
    <property type="protein sequence ID" value="FOXG_03779P0"/>
    <property type="gene ID" value="FOXG_03779"/>
</dbReference>
<name>A0A0D2XIM4_FUSOF</name>
<dbReference type="VEuPathDB" id="FungiDB:FOXG_03779"/>
<reference evidence="2" key="1">
    <citation type="journal article" date="2012" name="Mol. Plant Microbe Interact.">
        <title>A highly conserved effector in Fusarium oxysporum is required for full virulence on Arabidopsis.</title>
        <authorList>
            <person name="Thatcher L.F."/>
            <person name="Gardiner D.M."/>
            <person name="Kazan K."/>
            <person name="Manners J."/>
        </authorList>
    </citation>
    <scope>NUCLEOTIDE SEQUENCE [LARGE SCALE GENOMIC DNA]</scope>
    <source>
        <strain evidence="2">Fo5176</strain>
    </source>
</reference>
<evidence type="ECO:0000313" key="2">
    <source>
        <dbReference type="Proteomes" id="UP000002489"/>
    </source>
</evidence>